<comment type="subcellular location">
    <subcellularLocation>
        <location evidence="1">Cell membrane</location>
        <topology evidence="1">Multi-pass membrane protein</topology>
    </subcellularLocation>
</comment>
<feature type="transmembrane region" description="Helical" evidence="6">
    <location>
        <begin position="245"/>
        <end position="267"/>
    </location>
</feature>
<keyword evidence="2" id="KW-1003">Cell membrane</keyword>
<evidence type="ECO:0000256" key="3">
    <source>
        <dbReference type="ARBA" id="ARBA00022692"/>
    </source>
</evidence>
<dbReference type="InterPro" id="IPR017039">
    <property type="entry name" value="Virul_fac_BrkB"/>
</dbReference>
<gene>
    <name evidence="7" type="ORF">PH603_08835</name>
</gene>
<evidence type="ECO:0000256" key="2">
    <source>
        <dbReference type="ARBA" id="ARBA00022475"/>
    </source>
</evidence>
<protein>
    <submittedName>
        <fullName evidence="7">YihY/virulence factor BrkB family protein</fullName>
    </submittedName>
</protein>
<accession>A0AAE9XMA6</accession>
<keyword evidence="5 6" id="KW-0472">Membrane</keyword>
<dbReference type="PANTHER" id="PTHR30213:SF0">
    <property type="entry name" value="UPF0761 MEMBRANE PROTEIN YIHY"/>
    <property type="match status" value="1"/>
</dbReference>
<dbReference type="Pfam" id="PF03631">
    <property type="entry name" value="Virul_fac_BrkB"/>
    <property type="match status" value="1"/>
</dbReference>
<dbReference type="KEGG" id="gso:PH603_08835"/>
<keyword evidence="8" id="KW-1185">Reference proteome</keyword>
<dbReference type="RefSeq" id="WP_289501944.1">
    <property type="nucleotide sequence ID" value="NZ_CP116805.1"/>
</dbReference>
<evidence type="ECO:0000256" key="4">
    <source>
        <dbReference type="ARBA" id="ARBA00022989"/>
    </source>
</evidence>
<keyword evidence="3 6" id="KW-0812">Transmembrane</keyword>
<organism evidence="7 8">
    <name type="scientific">Gimibacter soli</name>
    <dbReference type="NCBI Taxonomy" id="3024400"/>
    <lineage>
        <taxon>Bacteria</taxon>
        <taxon>Pseudomonadati</taxon>
        <taxon>Pseudomonadota</taxon>
        <taxon>Alphaproteobacteria</taxon>
        <taxon>Kordiimonadales</taxon>
        <taxon>Temperatibacteraceae</taxon>
        <taxon>Gimibacter</taxon>
    </lineage>
</organism>
<reference evidence="7" key="1">
    <citation type="submission" date="2023-01" db="EMBL/GenBank/DDBJ databases">
        <title>The genome sequence of Kordiimonadaceae bacterium 6D33.</title>
        <authorList>
            <person name="Liu Y."/>
        </authorList>
    </citation>
    <scope>NUCLEOTIDE SEQUENCE</scope>
    <source>
        <strain evidence="7">6D33</strain>
    </source>
</reference>
<dbReference type="GO" id="GO:0005886">
    <property type="term" value="C:plasma membrane"/>
    <property type="evidence" value="ECO:0007669"/>
    <property type="project" value="UniProtKB-SubCell"/>
</dbReference>
<feature type="transmembrane region" description="Helical" evidence="6">
    <location>
        <begin position="135"/>
        <end position="159"/>
    </location>
</feature>
<sequence>MEQLRHHGEIWRRAAARFFEHDGFASAGNMAFIAMLSLFPFVIFLVAVSGFMGQTERGVAAITFMMNTLPHEVGAALSGPINGVVDATRPEILTGSIVFAIWTAATGVETARGVLVKAFGREHARAAWLRRLESLAVVIFAAISILVAMSILVIGPAVVKAVTSFFPEALTGSLTELWNFLNLFLGPVVLAFGLFGVYLALTPRRLKRPYRLPGTLLALVILIATAKGLSLYLRYAGNYDVTYGSLAGVVVTQLFCFLVSLGFVAGAELNAAYTLDRLYKEKTAN</sequence>
<evidence type="ECO:0000256" key="1">
    <source>
        <dbReference type="ARBA" id="ARBA00004651"/>
    </source>
</evidence>
<feature type="transmembrane region" description="Helical" evidence="6">
    <location>
        <begin position="27"/>
        <end position="48"/>
    </location>
</feature>
<dbReference type="AlphaFoldDB" id="A0AAE9XMA6"/>
<feature type="transmembrane region" description="Helical" evidence="6">
    <location>
        <begin position="179"/>
        <end position="201"/>
    </location>
</feature>
<evidence type="ECO:0000256" key="5">
    <source>
        <dbReference type="ARBA" id="ARBA00023136"/>
    </source>
</evidence>
<evidence type="ECO:0000256" key="6">
    <source>
        <dbReference type="SAM" id="Phobius"/>
    </source>
</evidence>
<evidence type="ECO:0000313" key="8">
    <source>
        <dbReference type="Proteomes" id="UP001217500"/>
    </source>
</evidence>
<dbReference type="NCBIfam" id="TIGR00765">
    <property type="entry name" value="yihY_not_rbn"/>
    <property type="match status" value="1"/>
</dbReference>
<dbReference type="Proteomes" id="UP001217500">
    <property type="component" value="Chromosome"/>
</dbReference>
<dbReference type="EMBL" id="CP116805">
    <property type="protein sequence ID" value="WCL52642.1"/>
    <property type="molecule type" value="Genomic_DNA"/>
</dbReference>
<keyword evidence="4 6" id="KW-1133">Transmembrane helix</keyword>
<feature type="transmembrane region" description="Helical" evidence="6">
    <location>
        <begin position="213"/>
        <end position="233"/>
    </location>
</feature>
<evidence type="ECO:0000313" key="7">
    <source>
        <dbReference type="EMBL" id="WCL52642.1"/>
    </source>
</evidence>
<proteinExistence type="predicted"/>
<name>A0AAE9XMA6_9PROT</name>
<dbReference type="PANTHER" id="PTHR30213">
    <property type="entry name" value="INNER MEMBRANE PROTEIN YHJD"/>
    <property type="match status" value="1"/>
</dbReference>
<dbReference type="PIRSF" id="PIRSF035875">
    <property type="entry name" value="RNase_BN"/>
    <property type="match status" value="1"/>
</dbReference>